<dbReference type="InterPro" id="IPR012338">
    <property type="entry name" value="Beta-lactam/transpept-like"/>
</dbReference>
<comment type="caution">
    <text evidence="2">The sequence shown here is derived from an EMBL/GenBank/DDBJ whole genome shotgun (WGS) entry which is preliminary data.</text>
</comment>
<keyword evidence="3" id="KW-1185">Reference proteome</keyword>
<dbReference type="InterPro" id="IPR050789">
    <property type="entry name" value="Diverse_Enzym_Activities"/>
</dbReference>
<reference evidence="2 3" key="1">
    <citation type="submission" date="2019-09" db="EMBL/GenBank/DDBJ databases">
        <title>Phylogeny of genus Pseudoclavibacter and closely related genus.</title>
        <authorList>
            <person name="Li Y."/>
        </authorList>
    </citation>
    <scope>NUCLEOTIDE SEQUENCE [LARGE SCALE GENOMIC DNA]</scope>
    <source>
        <strain evidence="2 3">EGI 60007</strain>
    </source>
</reference>
<dbReference type="InterPro" id="IPR001466">
    <property type="entry name" value="Beta-lactam-related"/>
</dbReference>
<dbReference type="PANTHER" id="PTHR43283">
    <property type="entry name" value="BETA-LACTAMASE-RELATED"/>
    <property type="match status" value="1"/>
</dbReference>
<evidence type="ECO:0000259" key="1">
    <source>
        <dbReference type="Pfam" id="PF00144"/>
    </source>
</evidence>
<sequence length="392" mass="42548">METLQTETPQRAGLDEAGLGRVTDFAARAISEERVAGAVIVLMRRGRIGMHAAFGDMSRSGDEPMRHDAIFRQYSMTKPVVSVGLLQLYEEGRFQLTDPLELHLPELAGLRVHAGYDESGAPKYDELQRSPTVLDAMRHTPGFVSGIGPTHVDALYRERGLTLAQSPSLSQAILTLGEMPLLYQPGERWVYGLGHDVQAHLIERLSGRPLDAYLTDRVFRPLGMIDTAYGVPDDQRSRVVDLHGAGAASGIPTYERFADRPFGTIGLWGTTIDFARFGEALRRGGELDGERVLARKTVELMCSNHLPPGIDRLPPGSPAPGAGYGLGVSVTVDPASESNLGSPGTFGWFGAATTRFLVDPREEFVAVFCAQQMPSDGRLLAEFQTVAYGALV</sequence>
<name>A0A6H9WLC9_9MICO</name>
<feature type="domain" description="Beta-lactamase-related" evidence="1">
    <location>
        <begin position="32"/>
        <end position="378"/>
    </location>
</feature>
<dbReference type="EMBL" id="WBJY01000002">
    <property type="protein sequence ID" value="KAB1648322.1"/>
    <property type="molecule type" value="Genomic_DNA"/>
</dbReference>
<dbReference type="OrthoDB" id="9809635at2"/>
<dbReference type="Proteomes" id="UP000431744">
    <property type="component" value="Unassembled WGS sequence"/>
</dbReference>
<dbReference type="RefSeq" id="WP_158029517.1">
    <property type="nucleotide sequence ID" value="NZ_BMHG01000001.1"/>
</dbReference>
<dbReference type="SUPFAM" id="SSF56601">
    <property type="entry name" value="beta-lactamase/transpeptidase-like"/>
    <property type="match status" value="1"/>
</dbReference>
<dbReference type="Pfam" id="PF00144">
    <property type="entry name" value="Beta-lactamase"/>
    <property type="match status" value="1"/>
</dbReference>
<dbReference type="Gene3D" id="3.40.710.10">
    <property type="entry name" value="DD-peptidase/beta-lactamase superfamily"/>
    <property type="match status" value="1"/>
</dbReference>
<dbReference type="AlphaFoldDB" id="A0A6H9WLC9"/>
<accession>A0A6H9WLC9</accession>
<organism evidence="2 3">
    <name type="scientific">Pseudoclavibacter endophyticus</name>
    <dbReference type="NCBI Taxonomy" id="1778590"/>
    <lineage>
        <taxon>Bacteria</taxon>
        <taxon>Bacillati</taxon>
        <taxon>Actinomycetota</taxon>
        <taxon>Actinomycetes</taxon>
        <taxon>Micrococcales</taxon>
        <taxon>Microbacteriaceae</taxon>
        <taxon>Pseudoclavibacter</taxon>
    </lineage>
</organism>
<proteinExistence type="predicted"/>
<protein>
    <submittedName>
        <fullName evidence="2">Beta-lactamase family protein</fullName>
    </submittedName>
</protein>
<evidence type="ECO:0000313" key="3">
    <source>
        <dbReference type="Proteomes" id="UP000431744"/>
    </source>
</evidence>
<evidence type="ECO:0000313" key="2">
    <source>
        <dbReference type="EMBL" id="KAB1648322.1"/>
    </source>
</evidence>
<dbReference type="PANTHER" id="PTHR43283:SF3">
    <property type="entry name" value="BETA-LACTAMASE FAMILY PROTEIN (AFU_ORTHOLOGUE AFUA_5G07500)"/>
    <property type="match status" value="1"/>
</dbReference>
<gene>
    <name evidence="2" type="ORF">F8O04_11530</name>
</gene>